<dbReference type="RefSeq" id="WP_248206386.1">
    <property type="nucleotide sequence ID" value="NZ_JALNMH010000004.1"/>
</dbReference>
<comment type="caution">
    <text evidence="1">The sequence shown here is derived from an EMBL/GenBank/DDBJ whole genome shotgun (WGS) entry which is preliminary data.</text>
</comment>
<keyword evidence="2" id="KW-1185">Reference proteome</keyword>
<accession>A0ABT0GGJ9</accession>
<name>A0ABT0GGJ9_9GAMM</name>
<reference evidence="1" key="1">
    <citation type="submission" date="2022-04" db="EMBL/GenBank/DDBJ databases">
        <title>Lysobacter sp. CAU 1642 isolated from sea sand.</title>
        <authorList>
            <person name="Kim W."/>
        </authorList>
    </citation>
    <scope>NUCLEOTIDE SEQUENCE</scope>
    <source>
        <strain evidence="1">CAU 1642</strain>
    </source>
</reference>
<evidence type="ECO:0000313" key="1">
    <source>
        <dbReference type="EMBL" id="MCK7593187.1"/>
    </source>
</evidence>
<dbReference type="Proteomes" id="UP001431449">
    <property type="component" value="Unassembled WGS sequence"/>
</dbReference>
<dbReference type="InterPro" id="IPR016155">
    <property type="entry name" value="Mopterin_synth/thiamin_S_b"/>
</dbReference>
<evidence type="ECO:0000313" key="2">
    <source>
        <dbReference type="Proteomes" id="UP001431449"/>
    </source>
</evidence>
<organism evidence="1 2">
    <name type="scientific">Pseudomarimonas salicorniae</name>
    <dbReference type="NCBI Taxonomy" id="2933270"/>
    <lineage>
        <taxon>Bacteria</taxon>
        <taxon>Pseudomonadati</taxon>
        <taxon>Pseudomonadota</taxon>
        <taxon>Gammaproteobacteria</taxon>
        <taxon>Lysobacterales</taxon>
        <taxon>Lysobacteraceae</taxon>
        <taxon>Pseudomarimonas</taxon>
    </lineage>
</organism>
<dbReference type="Gene3D" id="3.10.20.30">
    <property type="match status" value="1"/>
</dbReference>
<dbReference type="EMBL" id="JALNMH010000004">
    <property type="protein sequence ID" value="MCK7593187.1"/>
    <property type="molecule type" value="Genomic_DNA"/>
</dbReference>
<dbReference type="InterPro" id="IPR012675">
    <property type="entry name" value="Beta-grasp_dom_sf"/>
</dbReference>
<protein>
    <submittedName>
        <fullName evidence="1">MoaD/ThiS family protein</fullName>
    </submittedName>
</protein>
<dbReference type="SUPFAM" id="SSF54285">
    <property type="entry name" value="MoaD/ThiS"/>
    <property type="match status" value="1"/>
</dbReference>
<proteinExistence type="predicted"/>
<sequence>MPTVTLALHGACRELHPQPSIEVELDAPVATVGDLRRALPGCFPDAPAGKVAALLQASAFASDEALLRDGDPLPGDGRLAILPPVSGG</sequence>
<gene>
    <name evidence="1" type="ORF">M0G41_05825</name>
</gene>